<dbReference type="SMART" id="SM00091">
    <property type="entry name" value="PAS"/>
    <property type="match status" value="2"/>
</dbReference>
<keyword evidence="5" id="KW-0418">Kinase</keyword>
<evidence type="ECO:0000259" key="9">
    <source>
        <dbReference type="PROSITE" id="PS50113"/>
    </source>
</evidence>
<feature type="domain" description="PAC" evidence="9">
    <location>
        <begin position="245"/>
        <end position="297"/>
    </location>
</feature>
<dbReference type="InterPro" id="IPR001610">
    <property type="entry name" value="PAC"/>
</dbReference>
<dbReference type="GO" id="GO:0004673">
    <property type="term" value="F:protein histidine kinase activity"/>
    <property type="evidence" value="ECO:0007669"/>
    <property type="project" value="UniProtKB-EC"/>
</dbReference>
<dbReference type="PROSITE" id="PS50113">
    <property type="entry name" value="PAC"/>
    <property type="match status" value="2"/>
</dbReference>
<keyword evidence="6" id="KW-0175">Coiled coil</keyword>
<evidence type="ECO:0000256" key="1">
    <source>
        <dbReference type="ARBA" id="ARBA00000085"/>
    </source>
</evidence>
<proteinExistence type="predicted"/>
<gene>
    <name evidence="10" type="ORF">E3J48_03230</name>
</gene>
<feature type="non-terminal residue" evidence="10">
    <location>
        <position position="428"/>
    </location>
</feature>
<comment type="caution">
    <text evidence="10">The sequence shown here is derived from an EMBL/GenBank/DDBJ whole genome shotgun (WGS) entry which is preliminary data.</text>
</comment>
<comment type="catalytic activity">
    <reaction evidence="1">
        <text>ATP + protein L-histidine = ADP + protein N-phospho-L-histidine.</text>
        <dbReference type="EC" id="2.7.13.3"/>
    </reaction>
</comment>
<keyword evidence="4" id="KW-0808">Transferase</keyword>
<evidence type="ECO:0000256" key="4">
    <source>
        <dbReference type="ARBA" id="ARBA00022679"/>
    </source>
</evidence>
<dbReference type="EC" id="2.7.13.3" evidence="2"/>
<dbReference type="SUPFAM" id="SSF55785">
    <property type="entry name" value="PYP-like sensor domain (PAS domain)"/>
    <property type="match status" value="2"/>
</dbReference>
<evidence type="ECO:0000256" key="3">
    <source>
        <dbReference type="ARBA" id="ARBA00022553"/>
    </source>
</evidence>
<feature type="domain" description="PAC" evidence="9">
    <location>
        <begin position="371"/>
        <end position="421"/>
    </location>
</feature>
<dbReference type="PANTHER" id="PTHR43304">
    <property type="entry name" value="PHYTOCHROME-LIKE PROTEIN CPH1"/>
    <property type="match status" value="1"/>
</dbReference>
<dbReference type="Proteomes" id="UP000319130">
    <property type="component" value="Unassembled WGS sequence"/>
</dbReference>
<evidence type="ECO:0000256" key="7">
    <source>
        <dbReference type="SAM" id="MobiDB-lite"/>
    </source>
</evidence>
<evidence type="ECO:0000259" key="8">
    <source>
        <dbReference type="PROSITE" id="PS50112"/>
    </source>
</evidence>
<dbReference type="InterPro" id="IPR052162">
    <property type="entry name" value="Sensor_kinase/Photoreceptor"/>
</dbReference>
<evidence type="ECO:0000256" key="2">
    <source>
        <dbReference type="ARBA" id="ARBA00012438"/>
    </source>
</evidence>
<dbReference type="AlphaFoldDB" id="A0A523W7N4"/>
<evidence type="ECO:0000256" key="5">
    <source>
        <dbReference type="ARBA" id="ARBA00022777"/>
    </source>
</evidence>
<feature type="coiled-coil region" evidence="6">
    <location>
        <begin position="281"/>
        <end position="308"/>
    </location>
</feature>
<dbReference type="PANTHER" id="PTHR43304:SF1">
    <property type="entry name" value="PAC DOMAIN-CONTAINING PROTEIN"/>
    <property type="match status" value="1"/>
</dbReference>
<protein>
    <recommendedName>
        <fullName evidence="2">histidine kinase</fullName>
        <ecNumber evidence="2">2.7.13.3</ecNumber>
    </recommendedName>
</protein>
<dbReference type="NCBIfam" id="TIGR00229">
    <property type="entry name" value="sensory_box"/>
    <property type="match status" value="2"/>
</dbReference>
<feature type="region of interest" description="Disordered" evidence="7">
    <location>
        <begin position="1"/>
        <end position="39"/>
    </location>
</feature>
<feature type="domain" description="PAS" evidence="8">
    <location>
        <begin position="171"/>
        <end position="242"/>
    </location>
</feature>
<dbReference type="InterPro" id="IPR035965">
    <property type="entry name" value="PAS-like_dom_sf"/>
</dbReference>
<dbReference type="EMBL" id="SOIZ01000134">
    <property type="protein sequence ID" value="TET63022.1"/>
    <property type="molecule type" value="Genomic_DNA"/>
</dbReference>
<dbReference type="CDD" id="cd00130">
    <property type="entry name" value="PAS"/>
    <property type="match status" value="2"/>
</dbReference>
<dbReference type="InterPro" id="IPR013655">
    <property type="entry name" value="PAS_fold_3"/>
</dbReference>
<dbReference type="InterPro" id="IPR000014">
    <property type="entry name" value="PAS"/>
</dbReference>
<dbReference type="Pfam" id="PF08447">
    <property type="entry name" value="PAS_3"/>
    <property type="match status" value="1"/>
</dbReference>
<dbReference type="Pfam" id="PF13426">
    <property type="entry name" value="PAS_9"/>
    <property type="match status" value="1"/>
</dbReference>
<sequence>MRDEDRRKGEEERKNELMSRSVTVERRAPQLEASQTKQAPDFGERVKELNCLYGISKLVEKEDVSLEEILEGTVNLIPPSWQYPEITCARITLENGQFRTDNFRETPWKQSSDIVVYDKKTGILEVFYLEKRPKSDEGPFLKEERSLVDAVAERLAGVIDQKQAQEALRESEENLRNILSSSPDAITVTNLEGKILECNKATLDLHGFSTKQELMDRSAFDLIAPKDQKRAAKNMEKILKDGFIRNVEYTFLTKDTNEFPAELSASVIRDSSGKPTCFVAITKDITERKKAEEALKESEEKYRLVVENTNEAILVSQDGKHKFVNSKMVEMTGYSEEELMSAPFLGFIHPDDREMVVERYQKRLAGEKLPHIYPFRIVDKSGSTRWVEINAARFNWGGRPATLSFLTDITERKNAKKKIQEQIELLNV</sequence>
<reference evidence="10 11" key="1">
    <citation type="submission" date="2019-03" db="EMBL/GenBank/DDBJ databases">
        <title>Metabolic potential of uncultured bacteria and archaea associated with petroleum seepage in deep-sea sediments.</title>
        <authorList>
            <person name="Dong X."/>
            <person name="Hubert C."/>
        </authorList>
    </citation>
    <scope>NUCLEOTIDE SEQUENCE [LARGE SCALE GENOMIC DNA]</scope>
    <source>
        <strain evidence="10">E29_bin52</strain>
    </source>
</reference>
<evidence type="ECO:0000313" key="11">
    <source>
        <dbReference type="Proteomes" id="UP000319130"/>
    </source>
</evidence>
<evidence type="ECO:0000313" key="10">
    <source>
        <dbReference type="EMBL" id="TET63022.1"/>
    </source>
</evidence>
<evidence type="ECO:0000256" key="6">
    <source>
        <dbReference type="SAM" id="Coils"/>
    </source>
</evidence>
<dbReference type="Gene3D" id="3.30.450.20">
    <property type="entry name" value="PAS domain"/>
    <property type="match status" value="2"/>
</dbReference>
<dbReference type="PROSITE" id="PS50112">
    <property type="entry name" value="PAS"/>
    <property type="match status" value="2"/>
</dbReference>
<dbReference type="SMART" id="SM00086">
    <property type="entry name" value="PAC"/>
    <property type="match status" value="2"/>
</dbReference>
<keyword evidence="3" id="KW-0597">Phosphoprotein</keyword>
<name>A0A523W7N4_UNCAE</name>
<organism evidence="10 11">
    <name type="scientific">Aerophobetes bacterium</name>
    <dbReference type="NCBI Taxonomy" id="2030807"/>
    <lineage>
        <taxon>Bacteria</taxon>
        <taxon>Candidatus Aerophobota</taxon>
    </lineage>
</organism>
<feature type="domain" description="PAS" evidence="8">
    <location>
        <begin position="298"/>
        <end position="367"/>
    </location>
</feature>
<dbReference type="InterPro" id="IPR000700">
    <property type="entry name" value="PAS-assoc_C"/>
</dbReference>
<accession>A0A523W7N4</accession>
<feature type="compositionally biased region" description="Basic and acidic residues" evidence="7">
    <location>
        <begin position="1"/>
        <end position="29"/>
    </location>
</feature>